<dbReference type="STRING" id="1747903.ASR47_10405"/>
<feature type="compositionally biased region" description="Basic and acidic residues" evidence="1">
    <location>
        <begin position="41"/>
        <end position="53"/>
    </location>
</feature>
<gene>
    <name evidence="2" type="ORF">ASR47_10405</name>
</gene>
<evidence type="ECO:0000256" key="1">
    <source>
        <dbReference type="SAM" id="MobiDB-lite"/>
    </source>
</evidence>
<sequence length="82" mass="9555">MRQSFKFLKSKSGEEFQRNYNATRIALPFIKPSKASPIFSESRDNKSRSDEKNGPSFQEYDQSPRRLSSREGFKNFGEARDL</sequence>
<protein>
    <submittedName>
        <fullName evidence="2">Uncharacterized protein</fullName>
    </submittedName>
</protein>
<feature type="region of interest" description="Disordered" evidence="1">
    <location>
        <begin position="35"/>
        <end position="82"/>
    </location>
</feature>
<reference evidence="2 3" key="1">
    <citation type="submission" date="2016-04" db="EMBL/GenBank/DDBJ databases">
        <title>Draft genome sequence of Janthinobacterium psychrotolerans sp. nov., isolated from freshwater sediments in Denmark.</title>
        <authorList>
            <person name="Gong X."/>
            <person name="Skrivergaard S."/>
            <person name="Korsgaard B.S."/>
            <person name="Schreiber L."/>
            <person name="Marshall I.P."/>
            <person name="Finster K."/>
            <person name="Schramm A."/>
        </authorList>
    </citation>
    <scope>NUCLEOTIDE SEQUENCE [LARGE SCALE GENOMIC DNA]</scope>
    <source>
        <strain evidence="2 3">S3-2</strain>
    </source>
</reference>
<accession>A0A1A7CA52</accession>
<dbReference type="Proteomes" id="UP000092713">
    <property type="component" value="Unassembled WGS sequence"/>
</dbReference>
<organism evidence="2 3">
    <name type="scientific">Janthinobacterium psychrotolerans</name>
    <dbReference type="NCBI Taxonomy" id="1747903"/>
    <lineage>
        <taxon>Bacteria</taxon>
        <taxon>Pseudomonadati</taxon>
        <taxon>Pseudomonadota</taxon>
        <taxon>Betaproteobacteria</taxon>
        <taxon>Burkholderiales</taxon>
        <taxon>Oxalobacteraceae</taxon>
        <taxon>Janthinobacterium</taxon>
    </lineage>
</organism>
<comment type="caution">
    <text evidence="2">The sequence shown here is derived from an EMBL/GenBank/DDBJ whole genome shotgun (WGS) entry which is preliminary data.</text>
</comment>
<keyword evidence="3" id="KW-1185">Reference proteome</keyword>
<evidence type="ECO:0000313" key="2">
    <source>
        <dbReference type="EMBL" id="OBV41645.1"/>
    </source>
</evidence>
<feature type="compositionally biased region" description="Basic and acidic residues" evidence="1">
    <location>
        <begin position="62"/>
        <end position="82"/>
    </location>
</feature>
<dbReference type="EMBL" id="LOCQ01000023">
    <property type="protein sequence ID" value="OBV41645.1"/>
    <property type="molecule type" value="Genomic_DNA"/>
</dbReference>
<name>A0A1A7CA52_9BURK</name>
<evidence type="ECO:0000313" key="3">
    <source>
        <dbReference type="Proteomes" id="UP000092713"/>
    </source>
</evidence>
<dbReference type="AlphaFoldDB" id="A0A1A7CA52"/>
<proteinExistence type="predicted"/>